<dbReference type="InterPro" id="IPR036871">
    <property type="entry name" value="PX_dom_sf"/>
</dbReference>
<dbReference type="CDD" id="cd11835">
    <property type="entry name" value="SH3_ARHGAP32_33"/>
    <property type="match status" value="1"/>
</dbReference>
<feature type="region of interest" description="Disordered" evidence="5">
    <location>
        <begin position="1496"/>
        <end position="1541"/>
    </location>
</feature>
<dbReference type="PANTHER" id="PTHR15729:SF10">
    <property type="entry name" value="GTPASE-ACTIVATING PROTEIN CDGAPR"/>
    <property type="match status" value="1"/>
</dbReference>
<sequence>MLHSFEEWNLKSSSGKVRYSHVDVTLVKKDTIYYAIQVTNYGQSIEDVLSFSKKIFWDFVTTNVTFKNSLVATVHTKNQHSDSHEILDLRFVRNRLSLVENTNDKSLINFLYQKKYLSFLLKSIHTFIYIDYLYTLQHKIKLSDIEKLTSTTLNEIIVLQQLNPNTKFTVHVNEKMLYNNYIPLDNDYKTSQVLVIALTNIIKHSLDIQFKENCFSMLNVDNSHEVETALMMKLLPLIHDNYTFSNGQRPGSSSSSSSSTERLQRMPGPAQERPRAQRLTDIEPQTAKGLGCNRTDDFSTPVSSGSNMGSIARFPKLDECAHFHYEHVELSSLEVSLSEGTNDSDSYAVRVTSGDACWTLQRSYDNFVMFDKQLHRCIFDRKFSSLTKLPDTRPKNTCDILRDYLNRFSQLNHEGLNCGPVLNWLQLDNRGRRILVPESDSCPINTPAVAAAYAVRPYVAQAPDEISFQVGDMISVIDMPPPGESTWWRGKHGFAVGFFPAECVAVIGDKVPRHLTVSTTVRSKLPVKPVLRKHGKLIAFFRSFILNRPSRRRLKQSGILRERVFGCDLGEHLLNSGQDVPTVLTCCAEFIENHGLVDGIYRLSGVTSNIQRLRNAFDEDRVPALHSDESILQDIHSVASLLKMYFRELPNPLCTYQLYSTFVSAVQASTDAERLRRMRDTVRKLPPPHYRTLEYLMRHLVRVAARGAETGMTPRNVAIVWAPNLLRCKELEVGGVAALQGVGVQAVVTEFLVCYAELIFGDGPVGRPKSLAITTPARLLSLEEARNRSLRGEPDYVEVGAGPAGLPLHYHTVIELPRKRNGSKRSPSLNWRALFGRGGLGARGKTRQVGTPPQTETVPSSLNSLRRLRPVKSADSLDGEDSLGPLLGPPPARPCGHSRSVSHDSYFDHLADAPNTASPLDLSEIQLNFDLEEREMRMFSEEESGGVASVEASPRRQRIEGTQNTATTGGSKRKRSRLEERLQCDVELRFIDSQSPDQVMVSADVHSMDSPSPLPTPGYLPLLSEASTPLTPATLHGTPHSTSPIPANSPRISFRSFTLPLEIDDEQGNANKLNRTSVSSDKSSDPSHRLSVNLEGQVNAKSCERIITYDKHVDMYGDKESSKAQKTSKKSNLVVSDVVDQEMTPCDRLMSHRSEIDRSKITTSPYKDIGNRSSSCPVDVDKSHSDSRDTLDVRKHDTPSSKSLSLQNDDSMAGNSNAHRNELQGLPLSSATDLDSPMSCEQTIEDLPDSGFVICDSSDKMFTNTETPQMASNTNDSGEWVIVERTGSITTPTSDSSSPKDPLEGTVNPAIATDAPQLRSMSENVSRTSLDLTMGSTVDTDTSCIGVSDLTESPVLPQESADMTFDVADNRELEEHDATAQRSSGAFDAQSSFAMVDSGNNFSNIVHSPVHDQNNGNQKLCSVSMTDIRLNQKPSEMEHEATACYTQLDNKAFNRNENPAKEEVLGEEEAFKKSSQQTQRNLDFQQQDIRRSLQLHQKPQFQASDRRSFSSQSKKSHDLDLPLTSTDNNKQRVPNQKPEKCQSFEYVSSKEPAQNDSSKCNNVKNSQLEEHLEVAIPSENAAEPSDIAHPPEGASETTSLNSSCTFSNASSPVDDCLVLRDTAAILQELALQRLSGGIVGDLSIPPRRRYETETNKDRRSFDSEIGREIVRERKMRQELDSARGKSEEPPVNNAQHLPPCLRARHARATRASLSRSLDEAKFNKMTEEASLPVKQASEDAQHSSTPNVGTGSNSSSSNSEKTHLKNLGGLDLGDPQCRERIEKYKEERRTFLRDKYRSESFRGMLSKTEDDGEQALLARLKQRASRPSLH</sequence>
<dbReference type="GO" id="GO:0035091">
    <property type="term" value="F:phosphatidylinositol binding"/>
    <property type="evidence" value="ECO:0007669"/>
    <property type="project" value="InterPro"/>
</dbReference>
<feature type="compositionally biased region" description="Polar residues" evidence="5">
    <location>
        <begin position="1200"/>
        <end position="1218"/>
    </location>
</feature>
<feature type="region of interest" description="Disordered" evidence="5">
    <location>
        <begin position="1676"/>
        <end position="1697"/>
    </location>
</feature>
<dbReference type="OrthoDB" id="5873004at2759"/>
<dbReference type="Gene3D" id="1.10.555.10">
    <property type="entry name" value="Rho GTPase activation protein"/>
    <property type="match status" value="1"/>
</dbReference>
<dbReference type="SUPFAM" id="SSF48350">
    <property type="entry name" value="GTPase activation domain, GAP"/>
    <property type="match status" value="1"/>
</dbReference>
<name>A0A0L7QX21_9HYME</name>
<evidence type="ECO:0000256" key="1">
    <source>
        <dbReference type="ARBA" id="ARBA00008795"/>
    </source>
</evidence>
<feature type="domain" description="Rho-GAP" evidence="7">
    <location>
        <begin position="567"/>
        <end position="760"/>
    </location>
</feature>
<dbReference type="SUPFAM" id="SSF50044">
    <property type="entry name" value="SH3-domain"/>
    <property type="match status" value="1"/>
</dbReference>
<dbReference type="SUPFAM" id="SSF64268">
    <property type="entry name" value="PX domain"/>
    <property type="match status" value="1"/>
</dbReference>
<feature type="compositionally biased region" description="Polar residues" evidence="5">
    <location>
        <begin position="1161"/>
        <end position="1176"/>
    </location>
</feature>
<dbReference type="FunFam" id="2.30.30.40:FF:000207">
    <property type="entry name" value="CLUMA_CG020965, isoform A"/>
    <property type="match status" value="1"/>
</dbReference>
<feature type="region of interest" description="Disordered" evidence="5">
    <location>
        <begin position="245"/>
        <end position="306"/>
    </location>
</feature>
<organism evidence="8 9">
    <name type="scientific">Habropoda laboriosa</name>
    <dbReference type="NCBI Taxonomy" id="597456"/>
    <lineage>
        <taxon>Eukaryota</taxon>
        <taxon>Metazoa</taxon>
        <taxon>Ecdysozoa</taxon>
        <taxon>Arthropoda</taxon>
        <taxon>Hexapoda</taxon>
        <taxon>Insecta</taxon>
        <taxon>Pterygota</taxon>
        <taxon>Neoptera</taxon>
        <taxon>Endopterygota</taxon>
        <taxon>Hymenoptera</taxon>
        <taxon>Apocrita</taxon>
        <taxon>Aculeata</taxon>
        <taxon>Apoidea</taxon>
        <taxon>Anthophila</taxon>
        <taxon>Apidae</taxon>
        <taxon>Habropoda</taxon>
    </lineage>
</organism>
<evidence type="ECO:0000256" key="5">
    <source>
        <dbReference type="SAM" id="MobiDB-lite"/>
    </source>
</evidence>
<dbReference type="GO" id="GO:0007264">
    <property type="term" value="P:small GTPase-mediated signal transduction"/>
    <property type="evidence" value="ECO:0007669"/>
    <property type="project" value="TreeGrafter"/>
</dbReference>
<dbReference type="STRING" id="597456.A0A0L7QX21"/>
<dbReference type="Proteomes" id="UP000053825">
    <property type="component" value="Unassembled WGS sequence"/>
</dbReference>
<dbReference type="SMART" id="SM00324">
    <property type="entry name" value="RhoGAP"/>
    <property type="match status" value="1"/>
</dbReference>
<feature type="compositionally biased region" description="Polar residues" evidence="5">
    <location>
        <begin position="1523"/>
        <end position="1534"/>
    </location>
</feature>
<evidence type="ECO:0000256" key="4">
    <source>
        <dbReference type="PROSITE-ProRule" id="PRU00192"/>
    </source>
</evidence>
<feature type="region of interest" description="Disordered" evidence="5">
    <location>
        <begin position="1065"/>
        <end position="1091"/>
    </location>
</feature>
<comment type="similarity">
    <text evidence="1">Belongs to the PX domain-containing GAP family.</text>
</comment>
<feature type="region of interest" description="Disordered" evidence="5">
    <location>
        <begin position="1145"/>
        <end position="1220"/>
    </location>
</feature>
<feature type="region of interest" description="Disordered" evidence="5">
    <location>
        <begin position="1030"/>
        <end position="1051"/>
    </location>
</feature>
<dbReference type="EMBL" id="KQ414706">
    <property type="protein sequence ID" value="KOC63089.1"/>
    <property type="molecule type" value="Genomic_DNA"/>
</dbReference>
<feature type="compositionally biased region" description="Basic and acidic residues" evidence="5">
    <location>
        <begin position="1676"/>
        <end position="1688"/>
    </location>
</feature>
<proteinExistence type="inferred from homology"/>
<keyword evidence="2 4" id="KW-0728">SH3 domain</keyword>
<feature type="region of interest" description="Disordered" evidence="5">
    <location>
        <begin position="940"/>
        <end position="978"/>
    </location>
</feature>
<feature type="compositionally biased region" description="Basic and acidic residues" evidence="5">
    <location>
        <begin position="272"/>
        <end position="281"/>
    </location>
</feature>
<feature type="compositionally biased region" description="Polar residues" evidence="5">
    <location>
        <begin position="1595"/>
        <end position="1605"/>
    </location>
</feature>
<feature type="region of interest" description="Disordered" evidence="5">
    <location>
        <begin position="1581"/>
        <end position="1605"/>
    </location>
</feature>
<dbReference type="InterPro" id="IPR051576">
    <property type="entry name" value="PX-Rho_GAP"/>
</dbReference>
<feature type="region of interest" description="Disordered" evidence="5">
    <location>
        <begin position="1732"/>
        <end position="1776"/>
    </location>
</feature>
<dbReference type="PANTHER" id="PTHR15729">
    <property type="entry name" value="CDC42 GTPASE-ACTIVATING PROTEIN"/>
    <property type="match status" value="1"/>
</dbReference>
<dbReference type="PROSITE" id="PS50238">
    <property type="entry name" value="RHOGAP"/>
    <property type="match status" value="1"/>
</dbReference>
<dbReference type="InterPro" id="IPR001452">
    <property type="entry name" value="SH3_domain"/>
</dbReference>
<feature type="compositionally biased region" description="Basic and acidic residues" evidence="5">
    <location>
        <begin position="1149"/>
        <end position="1160"/>
    </location>
</feature>
<evidence type="ECO:0000256" key="2">
    <source>
        <dbReference type="ARBA" id="ARBA00022443"/>
    </source>
</evidence>
<dbReference type="FunFam" id="1.10.555.10:FF:000002">
    <property type="entry name" value="rho GTPase-activating protein 32 isoform X1"/>
    <property type="match status" value="1"/>
</dbReference>
<feature type="region of interest" description="Disordered" evidence="5">
    <location>
        <begin position="839"/>
        <end position="900"/>
    </location>
</feature>
<dbReference type="Pfam" id="PF14604">
    <property type="entry name" value="SH3_9"/>
    <property type="match status" value="1"/>
</dbReference>
<feature type="compositionally biased region" description="Basic and acidic residues" evidence="5">
    <location>
        <begin position="1179"/>
        <end position="1199"/>
    </location>
</feature>
<accession>A0A0L7QX21</accession>
<protein>
    <submittedName>
        <fullName evidence="8">GTPase-activating protein CdGAPr</fullName>
    </submittedName>
</protein>
<feature type="domain" description="SH3" evidence="6">
    <location>
        <begin position="447"/>
        <end position="509"/>
    </location>
</feature>
<dbReference type="InterPro" id="IPR000198">
    <property type="entry name" value="RhoGAP_dom"/>
</dbReference>
<feature type="compositionally biased region" description="Polar residues" evidence="5">
    <location>
        <begin position="1496"/>
        <end position="1513"/>
    </location>
</feature>
<dbReference type="Gene3D" id="2.30.30.40">
    <property type="entry name" value="SH3 Domains"/>
    <property type="match status" value="1"/>
</dbReference>
<evidence type="ECO:0000259" key="7">
    <source>
        <dbReference type="PROSITE" id="PS50238"/>
    </source>
</evidence>
<dbReference type="PROSITE" id="PS50002">
    <property type="entry name" value="SH3"/>
    <property type="match status" value="1"/>
</dbReference>
<dbReference type="InterPro" id="IPR036028">
    <property type="entry name" value="SH3-like_dom_sf"/>
</dbReference>
<dbReference type="GO" id="GO:0005096">
    <property type="term" value="F:GTPase activator activity"/>
    <property type="evidence" value="ECO:0007669"/>
    <property type="project" value="UniProtKB-KW"/>
</dbReference>
<evidence type="ECO:0000313" key="9">
    <source>
        <dbReference type="Proteomes" id="UP000053825"/>
    </source>
</evidence>
<evidence type="ECO:0000313" key="8">
    <source>
        <dbReference type="EMBL" id="KOC63089.1"/>
    </source>
</evidence>
<dbReference type="InterPro" id="IPR008936">
    <property type="entry name" value="Rho_GTPase_activation_prot"/>
</dbReference>
<gene>
    <name evidence="8" type="ORF">WH47_03884</name>
</gene>
<feature type="compositionally biased region" description="Polar residues" evidence="5">
    <location>
        <begin position="848"/>
        <end position="864"/>
    </location>
</feature>
<dbReference type="Pfam" id="PF00620">
    <property type="entry name" value="RhoGAP"/>
    <property type="match status" value="1"/>
</dbReference>
<evidence type="ECO:0000259" key="6">
    <source>
        <dbReference type="PROSITE" id="PS50002"/>
    </source>
</evidence>
<feature type="compositionally biased region" description="Polar residues" evidence="5">
    <location>
        <begin position="960"/>
        <end position="970"/>
    </location>
</feature>
<keyword evidence="3" id="KW-0343">GTPase activation</keyword>
<evidence type="ECO:0000256" key="3">
    <source>
        <dbReference type="ARBA" id="ARBA00022468"/>
    </source>
</evidence>
<feature type="compositionally biased region" description="Low complexity" evidence="5">
    <location>
        <begin position="1743"/>
        <end position="1759"/>
    </location>
</feature>
<keyword evidence="9" id="KW-1185">Reference proteome</keyword>
<dbReference type="SMART" id="SM00326">
    <property type="entry name" value="SH3"/>
    <property type="match status" value="1"/>
</dbReference>
<reference evidence="8 9" key="1">
    <citation type="submission" date="2015-07" db="EMBL/GenBank/DDBJ databases">
        <title>The genome of Habropoda laboriosa.</title>
        <authorList>
            <person name="Pan H."/>
            <person name="Kapheim K."/>
        </authorList>
    </citation>
    <scope>NUCLEOTIDE SEQUENCE [LARGE SCALE GENOMIC DNA]</scope>
    <source>
        <strain evidence="8">0110345459</strain>
    </source>
</reference>